<name>A0A7R9K1N7_TIMGE</name>
<organism evidence="2">
    <name type="scientific">Timema genevievae</name>
    <name type="common">Walking stick</name>
    <dbReference type="NCBI Taxonomy" id="629358"/>
    <lineage>
        <taxon>Eukaryota</taxon>
        <taxon>Metazoa</taxon>
        <taxon>Ecdysozoa</taxon>
        <taxon>Arthropoda</taxon>
        <taxon>Hexapoda</taxon>
        <taxon>Insecta</taxon>
        <taxon>Pterygota</taxon>
        <taxon>Neoptera</taxon>
        <taxon>Polyneoptera</taxon>
        <taxon>Phasmatodea</taxon>
        <taxon>Timematodea</taxon>
        <taxon>Timematoidea</taxon>
        <taxon>Timematidae</taxon>
        <taxon>Timema</taxon>
    </lineage>
</organism>
<feature type="region of interest" description="Disordered" evidence="1">
    <location>
        <begin position="70"/>
        <end position="127"/>
    </location>
</feature>
<dbReference type="AlphaFoldDB" id="A0A7R9K1N7"/>
<feature type="compositionally biased region" description="Low complexity" evidence="1">
    <location>
        <begin position="88"/>
        <end position="98"/>
    </location>
</feature>
<feature type="compositionally biased region" description="Basic residues" evidence="1">
    <location>
        <begin position="70"/>
        <end position="84"/>
    </location>
</feature>
<gene>
    <name evidence="2" type="ORF">TGEB3V08_LOCUS7110</name>
</gene>
<evidence type="ECO:0000313" key="2">
    <source>
        <dbReference type="EMBL" id="CAD7598566.1"/>
    </source>
</evidence>
<dbReference type="EMBL" id="OE842088">
    <property type="protein sequence ID" value="CAD7598566.1"/>
    <property type="molecule type" value="Genomic_DNA"/>
</dbReference>
<proteinExistence type="predicted"/>
<accession>A0A7R9K1N7</accession>
<evidence type="ECO:0008006" key="3">
    <source>
        <dbReference type="Google" id="ProtNLM"/>
    </source>
</evidence>
<reference evidence="2" key="1">
    <citation type="submission" date="2020-11" db="EMBL/GenBank/DDBJ databases">
        <authorList>
            <person name="Tran Van P."/>
        </authorList>
    </citation>
    <scope>NUCLEOTIDE SEQUENCE</scope>
</reference>
<protein>
    <recommendedName>
        <fullName evidence="3">Atrophin-1</fullName>
    </recommendedName>
</protein>
<feature type="region of interest" description="Disordered" evidence="1">
    <location>
        <begin position="9"/>
        <end position="35"/>
    </location>
</feature>
<sequence length="196" mass="21408">MLALLLEQVNGIPTGPNGPQSVGPSGPHPHPHPNSVAAAQLEAAERLALATDPMVRLQMAGISPEYHAHTHAHTHAHSHTHLHLHPSQQAQAQQEAAAGFPLPASGYPRPSILPPREATLGLHPSELLGRGPSYDQLAHQLSTQAAHEQLQRQMLLEGQRFPHPSLVAQHEEYIRQQREREMKVRALEEAARGSRP</sequence>
<evidence type="ECO:0000256" key="1">
    <source>
        <dbReference type="SAM" id="MobiDB-lite"/>
    </source>
</evidence>